<accession>A0AAN7QNA7</accession>
<evidence type="ECO:0000313" key="3">
    <source>
        <dbReference type="EMBL" id="KAK4772261.1"/>
    </source>
</evidence>
<dbReference type="EMBL" id="JAXQNO010000020">
    <property type="protein sequence ID" value="KAK4772261.1"/>
    <property type="molecule type" value="Genomic_DNA"/>
</dbReference>
<sequence>MSHCGWNSILESIVNGVSMIAWPLYAEQRMNAVLLEEDFGVAFRPKAMRKKVKELKESAQVALRQGGSSYEWLCKLEEDCRAMGLGRQAQAGKLGGMDPNQ</sequence>
<reference evidence="3 4" key="1">
    <citation type="journal article" date="2023" name="Hortic Res">
        <title>Pangenome of water caltrop reveals structural variations and asymmetric subgenome divergence after allopolyploidization.</title>
        <authorList>
            <person name="Zhang X."/>
            <person name="Chen Y."/>
            <person name="Wang L."/>
            <person name="Yuan Y."/>
            <person name="Fang M."/>
            <person name="Shi L."/>
            <person name="Lu R."/>
            <person name="Comes H.P."/>
            <person name="Ma Y."/>
            <person name="Chen Y."/>
            <person name="Huang G."/>
            <person name="Zhou Y."/>
            <person name="Zheng Z."/>
            <person name="Qiu Y."/>
        </authorList>
    </citation>
    <scope>NUCLEOTIDE SEQUENCE [LARGE SCALE GENOMIC DNA]</scope>
    <source>
        <strain evidence="3">F231</strain>
    </source>
</reference>
<dbReference type="GO" id="GO:0008194">
    <property type="term" value="F:UDP-glycosyltransferase activity"/>
    <property type="evidence" value="ECO:0007669"/>
    <property type="project" value="InterPro"/>
</dbReference>
<proteinExistence type="predicted"/>
<dbReference type="Proteomes" id="UP001346149">
    <property type="component" value="Unassembled WGS sequence"/>
</dbReference>
<keyword evidence="1" id="KW-0328">Glycosyltransferase</keyword>
<dbReference type="AlphaFoldDB" id="A0AAN7QNA7"/>
<dbReference type="SUPFAM" id="SSF53756">
    <property type="entry name" value="UDP-Glycosyltransferase/glycogen phosphorylase"/>
    <property type="match status" value="1"/>
</dbReference>
<gene>
    <name evidence="3" type="ORF">SAY86_014036</name>
</gene>
<comment type="caution">
    <text evidence="3">The sequence shown here is derived from an EMBL/GenBank/DDBJ whole genome shotgun (WGS) entry which is preliminary data.</text>
</comment>
<protein>
    <submittedName>
        <fullName evidence="3">Uncharacterized protein</fullName>
    </submittedName>
</protein>
<name>A0AAN7QNA7_TRANT</name>
<keyword evidence="2" id="KW-0808">Transferase</keyword>
<dbReference type="PANTHER" id="PTHR48046">
    <property type="entry name" value="UDP-GLYCOSYLTRANSFERASE 72E1"/>
    <property type="match status" value="1"/>
</dbReference>
<dbReference type="Gene3D" id="3.40.50.2000">
    <property type="entry name" value="Glycogen Phosphorylase B"/>
    <property type="match status" value="1"/>
</dbReference>
<keyword evidence="4" id="KW-1185">Reference proteome</keyword>
<organism evidence="3 4">
    <name type="scientific">Trapa natans</name>
    <name type="common">Water chestnut</name>
    <dbReference type="NCBI Taxonomy" id="22666"/>
    <lineage>
        <taxon>Eukaryota</taxon>
        <taxon>Viridiplantae</taxon>
        <taxon>Streptophyta</taxon>
        <taxon>Embryophyta</taxon>
        <taxon>Tracheophyta</taxon>
        <taxon>Spermatophyta</taxon>
        <taxon>Magnoliopsida</taxon>
        <taxon>eudicotyledons</taxon>
        <taxon>Gunneridae</taxon>
        <taxon>Pentapetalae</taxon>
        <taxon>rosids</taxon>
        <taxon>malvids</taxon>
        <taxon>Myrtales</taxon>
        <taxon>Lythraceae</taxon>
        <taxon>Trapa</taxon>
    </lineage>
</organism>
<evidence type="ECO:0000256" key="1">
    <source>
        <dbReference type="ARBA" id="ARBA00022676"/>
    </source>
</evidence>
<evidence type="ECO:0000256" key="2">
    <source>
        <dbReference type="ARBA" id="ARBA00022679"/>
    </source>
</evidence>
<evidence type="ECO:0000313" key="4">
    <source>
        <dbReference type="Proteomes" id="UP001346149"/>
    </source>
</evidence>
<dbReference type="PANTHER" id="PTHR48046:SF1">
    <property type="entry name" value="GLYCOSYLTRANSFERASE-RELATED"/>
    <property type="match status" value="1"/>
</dbReference>
<dbReference type="Pfam" id="PF00201">
    <property type="entry name" value="UDPGT"/>
    <property type="match status" value="1"/>
</dbReference>
<dbReference type="InterPro" id="IPR002213">
    <property type="entry name" value="UDP_glucos_trans"/>
</dbReference>